<gene>
    <name evidence="4" type="ORF">CWD77_03425</name>
</gene>
<dbReference type="Pfam" id="PF00850">
    <property type="entry name" value="Hist_deacetyl"/>
    <property type="match status" value="1"/>
</dbReference>
<accession>A0A2N0VK20</accession>
<dbReference type="InterPro" id="IPR037138">
    <property type="entry name" value="His_deacetylse_dom_sf"/>
</dbReference>
<comment type="caution">
    <text evidence="4">The sequence shown here is derived from an EMBL/GenBank/DDBJ whole genome shotgun (WGS) entry which is preliminary data.</text>
</comment>
<dbReference type="EMBL" id="PISP01000001">
    <property type="protein sequence ID" value="PKD44529.1"/>
    <property type="molecule type" value="Genomic_DNA"/>
</dbReference>
<dbReference type="OrthoDB" id="9808367at2"/>
<proteinExistence type="inferred from homology"/>
<dbReference type="InterPro" id="IPR023696">
    <property type="entry name" value="Ureohydrolase_dom_sf"/>
</dbReference>
<reference evidence="4 5" key="1">
    <citation type="submission" date="2017-11" db="EMBL/GenBank/DDBJ databases">
        <title>Rhodohalobacter 15182 sp. nov., isolated from a salt lake.</title>
        <authorList>
            <person name="Han S."/>
        </authorList>
    </citation>
    <scope>NUCLEOTIDE SEQUENCE [LARGE SCALE GENOMIC DNA]</scope>
    <source>
        <strain evidence="4 5">15182</strain>
    </source>
</reference>
<dbReference type="GO" id="GO:0016787">
    <property type="term" value="F:hydrolase activity"/>
    <property type="evidence" value="ECO:0007669"/>
    <property type="project" value="UniProtKB-KW"/>
</dbReference>
<evidence type="ECO:0000313" key="4">
    <source>
        <dbReference type="EMBL" id="PKD44529.1"/>
    </source>
</evidence>
<evidence type="ECO:0000256" key="2">
    <source>
        <dbReference type="ARBA" id="ARBA00022801"/>
    </source>
</evidence>
<dbReference type="PANTHER" id="PTHR10625:SF19">
    <property type="entry name" value="HISTONE DEACETYLASE 12"/>
    <property type="match status" value="1"/>
</dbReference>
<protein>
    <recommendedName>
        <fullName evidence="3">Histone deacetylase domain-containing protein</fullName>
    </recommendedName>
</protein>
<name>A0A2N0VK20_9BACT</name>
<sequence length="303" mass="33874">MRISYSPGYVAPLPEGHVFPMKKFSGLHDYLINNKIFKKSAIVEPSMVDFANLYTVHSQRYGYGVWTGELTKKEIRRMGLPWSKELAIRSRLAVQGTINTGLMALQDGIAGNLAGGTHHAMPDHGEGFCVYNDVAVAIKVLRQSKWVKKVLIIDVDVHQGNGNAAIFEDEPDVYTFSIHGEKNYPFVKPPSDLDVGLPDKTGDKEYLKVLSESLDRVFNEFSPDLIFYLAGIDPLEEDHFGRLSLSTRGLEERERMVIETVTQKEIPLALLLSGGYAPTLQKTVEAHALMFKAAKEISVPYFQ</sequence>
<dbReference type="InterPro" id="IPR023801">
    <property type="entry name" value="His_deacetylse_dom"/>
</dbReference>
<dbReference type="InterPro" id="IPR000286">
    <property type="entry name" value="HDACs"/>
</dbReference>
<dbReference type="AlphaFoldDB" id="A0A2N0VK20"/>
<dbReference type="CDD" id="cd09993">
    <property type="entry name" value="HDAC_classIV"/>
    <property type="match status" value="1"/>
</dbReference>
<dbReference type="PRINTS" id="PR01270">
    <property type="entry name" value="HDASUPER"/>
</dbReference>
<comment type="similarity">
    <text evidence="1">Belongs to the histone deacetylase family.</text>
</comment>
<feature type="domain" description="Histone deacetylase" evidence="3">
    <location>
        <begin position="17"/>
        <end position="287"/>
    </location>
</feature>
<dbReference type="Gene3D" id="3.40.800.20">
    <property type="entry name" value="Histone deacetylase domain"/>
    <property type="match status" value="1"/>
</dbReference>
<keyword evidence="2" id="KW-0378">Hydrolase</keyword>
<organism evidence="4 5">
    <name type="scientific">Rhodohalobacter barkolensis</name>
    <dbReference type="NCBI Taxonomy" id="2053187"/>
    <lineage>
        <taxon>Bacteria</taxon>
        <taxon>Pseudomonadati</taxon>
        <taxon>Balneolota</taxon>
        <taxon>Balneolia</taxon>
        <taxon>Balneolales</taxon>
        <taxon>Balneolaceae</taxon>
        <taxon>Rhodohalobacter</taxon>
    </lineage>
</organism>
<dbReference type="GO" id="GO:0040029">
    <property type="term" value="P:epigenetic regulation of gene expression"/>
    <property type="evidence" value="ECO:0007669"/>
    <property type="project" value="TreeGrafter"/>
</dbReference>
<evidence type="ECO:0000259" key="3">
    <source>
        <dbReference type="Pfam" id="PF00850"/>
    </source>
</evidence>
<keyword evidence="5" id="KW-1185">Reference proteome</keyword>
<dbReference type="SUPFAM" id="SSF52768">
    <property type="entry name" value="Arginase/deacetylase"/>
    <property type="match status" value="1"/>
</dbReference>
<dbReference type="Proteomes" id="UP000233398">
    <property type="component" value="Unassembled WGS sequence"/>
</dbReference>
<dbReference type="PANTHER" id="PTHR10625">
    <property type="entry name" value="HISTONE DEACETYLASE HDAC1-RELATED"/>
    <property type="match status" value="1"/>
</dbReference>
<evidence type="ECO:0000256" key="1">
    <source>
        <dbReference type="ARBA" id="ARBA00005947"/>
    </source>
</evidence>
<dbReference type="InterPro" id="IPR044150">
    <property type="entry name" value="HDAC_classIV"/>
</dbReference>
<evidence type="ECO:0000313" key="5">
    <source>
        <dbReference type="Proteomes" id="UP000233398"/>
    </source>
</evidence>
<dbReference type="GO" id="GO:0004407">
    <property type="term" value="F:histone deacetylase activity"/>
    <property type="evidence" value="ECO:0007669"/>
    <property type="project" value="InterPro"/>
</dbReference>